<keyword evidence="2" id="KW-1185">Reference proteome</keyword>
<proteinExistence type="predicted"/>
<comment type="caution">
    <text evidence="1">The sequence shown here is derived from an EMBL/GenBank/DDBJ whole genome shotgun (WGS) entry which is preliminary data.</text>
</comment>
<dbReference type="AlphaFoldDB" id="A0AAE1EQZ3"/>
<accession>A0AAE1EQZ3</accession>
<dbReference type="EMBL" id="JAWQEG010004894">
    <property type="protein sequence ID" value="KAK3859842.1"/>
    <property type="molecule type" value="Genomic_DNA"/>
</dbReference>
<gene>
    <name evidence="1" type="ORF">Pcinc_034071</name>
</gene>
<reference evidence="1" key="1">
    <citation type="submission" date="2023-10" db="EMBL/GenBank/DDBJ databases">
        <title>Genome assemblies of two species of porcelain crab, Petrolisthes cinctipes and Petrolisthes manimaculis (Anomura: Porcellanidae).</title>
        <authorList>
            <person name="Angst P."/>
        </authorList>
    </citation>
    <scope>NUCLEOTIDE SEQUENCE</scope>
    <source>
        <strain evidence="1">PB745_01</strain>
        <tissue evidence="1">Gill</tissue>
    </source>
</reference>
<evidence type="ECO:0000313" key="1">
    <source>
        <dbReference type="EMBL" id="KAK3859842.1"/>
    </source>
</evidence>
<protein>
    <submittedName>
        <fullName evidence="1">Uncharacterized protein</fullName>
    </submittedName>
</protein>
<name>A0AAE1EQZ3_PETCI</name>
<sequence>MATTYPSQSAKLDTCSQSIPWEYHTCQGMSVNQEEDDLVKIVHETAVQPVRRPAALDLLHLHKDSLCAWLTASDGRVQEICSSTLEPQGVSHDWYHSVG</sequence>
<evidence type="ECO:0000313" key="2">
    <source>
        <dbReference type="Proteomes" id="UP001286313"/>
    </source>
</evidence>
<dbReference type="Proteomes" id="UP001286313">
    <property type="component" value="Unassembled WGS sequence"/>
</dbReference>
<organism evidence="1 2">
    <name type="scientific">Petrolisthes cinctipes</name>
    <name type="common">Flat porcelain crab</name>
    <dbReference type="NCBI Taxonomy" id="88211"/>
    <lineage>
        <taxon>Eukaryota</taxon>
        <taxon>Metazoa</taxon>
        <taxon>Ecdysozoa</taxon>
        <taxon>Arthropoda</taxon>
        <taxon>Crustacea</taxon>
        <taxon>Multicrustacea</taxon>
        <taxon>Malacostraca</taxon>
        <taxon>Eumalacostraca</taxon>
        <taxon>Eucarida</taxon>
        <taxon>Decapoda</taxon>
        <taxon>Pleocyemata</taxon>
        <taxon>Anomura</taxon>
        <taxon>Galatheoidea</taxon>
        <taxon>Porcellanidae</taxon>
        <taxon>Petrolisthes</taxon>
    </lineage>
</organism>